<keyword evidence="6" id="KW-0067">ATP-binding</keyword>
<accession>A0ABR3A3U6</accession>
<dbReference type="Pfam" id="PF12330">
    <property type="entry name" value="Haspin_kinase"/>
    <property type="match status" value="1"/>
</dbReference>
<dbReference type="PANTHER" id="PTHR24419">
    <property type="entry name" value="INTERLEUKIN-1 RECEPTOR-ASSOCIATED KINASE"/>
    <property type="match status" value="1"/>
</dbReference>
<evidence type="ECO:0000256" key="3">
    <source>
        <dbReference type="ARBA" id="ARBA00022679"/>
    </source>
</evidence>
<dbReference type="PANTHER" id="PTHR24419:SF18">
    <property type="entry name" value="SERINE_THREONINE-PROTEIN KINASE HASPIN"/>
    <property type="match status" value="1"/>
</dbReference>
<name>A0ABR3A3U6_9AGAR</name>
<keyword evidence="12" id="KW-1185">Reference proteome</keyword>
<evidence type="ECO:0000313" key="11">
    <source>
        <dbReference type="EMBL" id="KAL0067659.1"/>
    </source>
</evidence>
<proteinExistence type="predicted"/>
<feature type="compositionally biased region" description="Pro residues" evidence="9">
    <location>
        <begin position="279"/>
        <end position="290"/>
    </location>
</feature>
<feature type="domain" description="Serine/threonine-protein kinase haspin C-terminal" evidence="10">
    <location>
        <begin position="638"/>
        <end position="720"/>
    </location>
</feature>
<dbReference type="SMART" id="SM01331">
    <property type="entry name" value="DUF3635"/>
    <property type="match status" value="1"/>
</dbReference>
<feature type="region of interest" description="Disordered" evidence="9">
    <location>
        <begin position="311"/>
        <end position="330"/>
    </location>
</feature>
<keyword evidence="5" id="KW-0418">Kinase</keyword>
<evidence type="ECO:0000256" key="1">
    <source>
        <dbReference type="ARBA" id="ARBA00012513"/>
    </source>
</evidence>
<sequence length="782" mass="86942">MIGTRTKRVNTYGKRSQRIVNVSEEGAITRTRRAPAPSIFDDMPPTQLAPMASKMKNRENNVVKRPKHISPKLITKKQSPLRQKAMLKTITQSHPALAQKPSAKAIDSDLPATPSRAPFATYSPNLPNSPAIIQRSARIPPAHTTPLSRSIKPFVDTDIILMDDDGHTVSHERRVSSQRAEAPDDNLESPSCSDSDAEIQLPRQAKKPTRKNPVIILSDDDSSSEDEEIYGSPRRTGKASNSTRLPPRPSTKSVKVEVLIPPPSSPLAKLMKKDARPVSPDPPTLPPATPPKYQHTLSPIVKPRQLTPLRPHRKTLFTPPSPPSPVSDSDLDVVLELSGLSLGSSVDSDPPPSFPEYLRPLLEECQQVKSGLYEFSAFIDTFPYDEVVRSSSRPGTNLDRHKFRKVGEASYSEVFGIGDVVLKVIPIRDETVDGPIPASEDDGPFPSEAKDVLKEIIVTRAMGEVDARFVKLLRTYVVKGRYPQLLLELWDDYLEKNNSESVRPDTFGVSQAYVIIALPNGGPDLESFKFTNATKTGWRQAASVFWQVTKALAHAEQLVSFEHRDLHWGQILLKPVPVPSVMPMQERVNQVAKVRPPKARMDDPVHGIQVTLIDLGLARMDAGDGAGGEMVHWTALDDEIFMGQGDYQFDVYRLMKEQHRDHWEAFNPLTNVMWLHYLLVKLLKAKRLKPPTAPKKGQLQLGSHSSAAYFSEKECYDCLLDLEQWLRDCLSNASARARAFAKGSGKKRPKPNAGHEPNINPLCAGEIVEYGIKKGWIVARHT</sequence>
<comment type="catalytic activity">
    <reaction evidence="8">
        <text>L-seryl-[protein] + ATP = O-phospho-L-seryl-[protein] + ADP + H(+)</text>
        <dbReference type="Rhea" id="RHEA:17989"/>
        <dbReference type="Rhea" id="RHEA-COMP:9863"/>
        <dbReference type="Rhea" id="RHEA-COMP:11604"/>
        <dbReference type="ChEBI" id="CHEBI:15378"/>
        <dbReference type="ChEBI" id="CHEBI:29999"/>
        <dbReference type="ChEBI" id="CHEBI:30616"/>
        <dbReference type="ChEBI" id="CHEBI:83421"/>
        <dbReference type="ChEBI" id="CHEBI:456216"/>
        <dbReference type="EC" id="2.7.11.1"/>
    </reaction>
</comment>
<dbReference type="EC" id="2.7.11.1" evidence="1"/>
<dbReference type="Gene3D" id="1.10.510.10">
    <property type="entry name" value="Transferase(Phosphotransferase) domain 1"/>
    <property type="match status" value="1"/>
</dbReference>
<evidence type="ECO:0000256" key="6">
    <source>
        <dbReference type="ARBA" id="ARBA00022840"/>
    </source>
</evidence>
<feature type="region of interest" description="Disordered" evidence="9">
    <location>
        <begin position="93"/>
        <end position="123"/>
    </location>
</feature>
<dbReference type="InterPro" id="IPR011009">
    <property type="entry name" value="Kinase-like_dom_sf"/>
</dbReference>
<reference evidence="11 12" key="1">
    <citation type="submission" date="2024-05" db="EMBL/GenBank/DDBJ databases">
        <title>A draft genome resource for the thread blight pathogen Marasmius tenuissimus strain MS-2.</title>
        <authorList>
            <person name="Yulfo-Soto G.E."/>
            <person name="Baruah I.K."/>
            <person name="Amoako-Attah I."/>
            <person name="Bukari Y."/>
            <person name="Meinhardt L.W."/>
            <person name="Bailey B.A."/>
            <person name="Cohen S.P."/>
        </authorList>
    </citation>
    <scope>NUCLEOTIDE SEQUENCE [LARGE SCALE GENOMIC DNA]</scope>
    <source>
        <strain evidence="11 12">MS-2</strain>
    </source>
</reference>
<evidence type="ECO:0000256" key="8">
    <source>
        <dbReference type="ARBA" id="ARBA00048679"/>
    </source>
</evidence>
<dbReference type="InterPro" id="IPR024604">
    <property type="entry name" value="GSG2_C"/>
</dbReference>
<organism evidence="11 12">
    <name type="scientific">Marasmius tenuissimus</name>
    <dbReference type="NCBI Taxonomy" id="585030"/>
    <lineage>
        <taxon>Eukaryota</taxon>
        <taxon>Fungi</taxon>
        <taxon>Dikarya</taxon>
        <taxon>Basidiomycota</taxon>
        <taxon>Agaricomycotina</taxon>
        <taxon>Agaricomycetes</taxon>
        <taxon>Agaricomycetidae</taxon>
        <taxon>Agaricales</taxon>
        <taxon>Marasmiineae</taxon>
        <taxon>Marasmiaceae</taxon>
        <taxon>Marasmius</taxon>
    </lineage>
</organism>
<comment type="caution">
    <text evidence="11">The sequence shown here is derived from an EMBL/GenBank/DDBJ whole genome shotgun (WGS) entry which is preliminary data.</text>
</comment>
<dbReference type="EMBL" id="JBBXMP010000024">
    <property type="protein sequence ID" value="KAL0067659.1"/>
    <property type="molecule type" value="Genomic_DNA"/>
</dbReference>
<comment type="catalytic activity">
    <reaction evidence="7">
        <text>L-threonyl-[protein] + ATP = O-phospho-L-threonyl-[protein] + ADP + H(+)</text>
        <dbReference type="Rhea" id="RHEA:46608"/>
        <dbReference type="Rhea" id="RHEA-COMP:11060"/>
        <dbReference type="Rhea" id="RHEA-COMP:11605"/>
        <dbReference type="ChEBI" id="CHEBI:15378"/>
        <dbReference type="ChEBI" id="CHEBI:30013"/>
        <dbReference type="ChEBI" id="CHEBI:30616"/>
        <dbReference type="ChEBI" id="CHEBI:61977"/>
        <dbReference type="ChEBI" id="CHEBI:456216"/>
        <dbReference type="EC" id="2.7.11.1"/>
    </reaction>
</comment>
<feature type="region of interest" description="Disordered" evidence="9">
    <location>
        <begin position="168"/>
        <end position="296"/>
    </location>
</feature>
<dbReference type="Proteomes" id="UP001437256">
    <property type="component" value="Unassembled WGS sequence"/>
</dbReference>
<evidence type="ECO:0000256" key="7">
    <source>
        <dbReference type="ARBA" id="ARBA00047899"/>
    </source>
</evidence>
<evidence type="ECO:0000256" key="5">
    <source>
        <dbReference type="ARBA" id="ARBA00022777"/>
    </source>
</evidence>
<gene>
    <name evidence="11" type="ORF">AAF712_005374</name>
</gene>
<feature type="compositionally biased region" description="Acidic residues" evidence="9">
    <location>
        <begin position="218"/>
        <end position="229"/>
    </location>
</feature>
<protein>
    <recommendedName>
        <fullName evidence="1">non-specific serine/threonine protein kinase</fullName>
        <ecNumber evidence="1">2.7.11.1</ecNumber>
    </recommendedName>
</protein>
<evidence type="ECO:0000256" key="4">
    <source>
        <dbReference type="ARBA" id="ARBA00022741"/>
    </source>
</evidence>
<evidence type="ECO:0000313" key="12">
    <source>
        <dbReference type="Proteomes" id="UP001437256"/>
    </source>
</evidence>
<keyword evidence="4" id="KW-0547">Nucleotide-binding</keyword>
<evidence type="ECO:0000256" key="9">
    <source>
        <dbReference type="SAM" id="MobiDB-lite"/>
    </source>
</evidence>
<evidence type="ECO:0000259" key="10">
    <source>
        <dbReference type="SMART" id="SM01331"/>
    </source>
</evidence>
<keyword evidence="3" id="KW-0808">Transferase</keyword>
<dbReference type="SUPFAM" id="SSF56112">
    <property type="entry name" value="Protein kinase-like (PK-like)"/>
    <property type="match status" value="1"/>
</dbReference>
<evidence type="ECO:0000256" key="2">
    <source>
        <dbReference type="ARBA" id="ARBA00022527"/>
    </source>
</evidence>
<dbReference type="Gene3D" id="3.30.200.20">
    <property type="entry name" value="Phosphorylase Kinase, domain 1"/>
    <property type="match status" value="1"/>
</dbReference>
<keyword evidence="2" id="KW-0723">Serine/threonine-protein kinase</keyword>